<dbReference type="InterPro" id="IPR049644">
    <property type="entry name" value="GvpU-like"/>
</dbReference>
<dbReference type="Proteomes" id="UP001596990">
    <property type="component" value="Unassembled WGS sequence"/>
</dbReference>
<evidence type="ECO:0000313" key="2">
    <source>
        <dbReference type="Proteomes" id="UP001596990"/>
    </source>
</evidence>
<dbReference type="RefSeq" id="WP_386062777.1">
    <property type="nucleotide sequence ID" value="NZ_JBHTKL010000006.1"/>
</dbReference>
<accession>A0ABW3L3V3</accession>
<keyword evidence="2" id="KW-1185">Reference proteome</keyword>
<dbReference type="NCBIfam" id="NF041667">
    <property type="entry name" value="GvpU"/>
    <property type="match status" value="1"/>
</dbReference>
<dbReference type="EMBL" id="JBHTKL010000006">
    <property type="protein sequence ID" value="MFD1020670.1"/>
    <property type="molecule type" value="Genomic_DNA"/>
</dbReference>
<organism evidence="1 2">
    <name type="scientific">Thalassobacillus hwangdonensis</name>
    <dbReference type="NCBI Taxonomy" id="546108"/>
    <lineage>
        <taxon>Bacteria</taxon>
        <taxon>Bacillati</taxon>
        <taxon>Bacillota</taxon>
        <taxon>Bacilli</taxon>
        <taxon>Bacillales</taxon>
        <taxon>Bacillaceae</taxon>
        <taxon>Thalassobacillus</taxon>
    </lineage>
</organism>
<sequence length="143" mass="15904">MGEKSGNPDDILAMFVRAANNHEFELDITLQYQGALVTGTTTSAKNYLEYLTDTFKDGNEVAEAIADKFSQAVDGMEEEEQNDFQFIHLKDAKIYLGDSQPTPSQSKVSWRGKLADVNGFFLGHIKEKKTSTKSKSKATSEKK</sequence>
<comment type="caution">
    <text evidence="1">The sequence shown here is derived from an EMBL/GenBank/DDBJ whole genome shotgun (WGS) entry which is preliminary data.</text>
</comment>
<gene>
    <name evidence="1" type="primary">gvpU</name>
    <name evidence="1" type="ORF">ACFQ2J_15895</name>
</gene>
<name>A0ABW3L3V3_9BACI</name>
<reference evidence="2" key="1">
    <citation type="journal article" date="2019" name="Int. J. Syst. Evol. Microbiol.">
        <title>The Global Catalogue of Microorganisms (GCM) 10K type strain sequencing project: providing services to taxonomists for standard genome sequencing and annotation.</title>
        <authorList>
            <consortium name="The Broad Institute Genomics Platform"/>
            <consortium name="The Broad Institute Genome Sequencing Center for Infectious Disease"/>
            <person name="Wu L."/>
            <person name="Ma J."/>
        </authorList>
    </citation>
    <scope>NUCLEOTIDE SEQUENCE [LARGE SCALE GENOMIC DNA]</scope>
    <source>
        <strain evidence="2">CCUG 56607</strain>
    </source>
</reference>
<protein>
    <submittedName>
        <fullName evidence="1">Gas vesicle accessory protein GvpU</fullName>
    </submittedName>
</protein>
<proteinExistence type="predicted"/>
<evidence type="ECO:0000313" key="1">
    <source>
        <dbReference type="EMBL" id="MFD1020670.1"/>
    </source>
</evidence>